<feature type="domain" description="VOC" evidence="1">
    <location>
        <begin position="172"/>
        <end position="286"/>
    </location>
</feature>
<reference evidence="3" key="1">
    <citation type="journal article" date="2019" name="Int. J. Syst. Evol. Microbiol.">
        <title>The Global Catalogue of Microorganisms (GCM) 10K type strain sequencing project: providing services to taxonomists for standard genome sequencing and annotation.</title>
        <authorList>
            <consortium name="The Broad Institute Genomics Platform"/>
            <consortium name="The Broad Institute Genome Sequencing Center for Infectious Disease"/>
            <person name="Wu L."/>
            <person name="Ma J."/>
        </authorList>
    </citation>
    <scope>NUCLEOTIDE SEQUENCE [LARGE SCALE GENOMIC DNA]</scope>
    <source>
        <strain evidence="3">IBRC-M 10703</strain>
    </source>
</reference>
<dbReference type="SUPFAM" id="SSF54593">
    <property type="entry name" value="Glyoxalase/Bleomycin resistance protein/Dihydroxybiphenyl dioxygenase"/>
    <property type="match status" value="2"/>
</dbReference>
<name>A0ABV8H0Z7_9BACI</name>
<dbReference type="PANTHER" id="PTHR43279">
    <property type="entry name" value="CATECHOL-2,3-DIOXYGENASE"/>
    <property type="match status" value="1"/>
</dbReference>
<keyword evidence="3" id="KW-1185">Reference proteome</keyword>
<dbReference type="Pfam" id="PF00903">
    <property type="entry name" value="Glyoxalase"/>
    <property type="match status" value="2"/>
</dbReference>
<comment type="caution">
    <text evidence="2">The sequence shown here is derived from an EMBL/GenBank/DDBJ whole genome shotgun (WGS) entry which is preliminary data.</text>
</comment>
<proteinExistence type="predicted"/>
<dbReference type="InterPro" id="IPR037523">
    <property type="entry name" value="VOC_core"/>
</dbReference>
<dbReference type="RefSeq" id="WP_379497360.1">
    <property type="nucleotide sequence ID" value="NZ_JBHSAO010000010.1"/>
</dbReference>
<sequence length="286" mass="31920">MEKKFFEQPTIYVGEVNINVTDLKKSITFYKDFMGFKVLVEEEYKAVLSADGKIPLLTLEQPENVAPKEARTTGLYHFAILLPTRGDLSAFLKHIIQASGGQMRLGASDHYVSEALYFDDPDGNGIEIAHDRDSSEWNWSDNQVSMATVALDGDDLLAETEEGWKGMPTDTVIGHIHLHVSDIEKTRRFYVNGLGYDVVTEFPGALFTSHNGYHHHIGLNVWNGVGAPTPTENSAGLNWFTLNFPDEDALHKTKINLEKVGASVKAEEDYYVTEDPSGNTIQLRLN</sequence>
<dbReference type="CDD" id="cd16359">
    <property type="entry name" value="VOC_BsCatE_like_C"/>
    <property type="match status" value="1"/>
</dbReference>
<dbReference type="PROSITE" id="PS51819">
    <property type="entry name" value="VOC"/>
    <property type="match status" value="2"/>
</dbReference>
<evidence type="ECO:0000313" key="3">
    <source>
        <dbReference type="Proteomes" id="UP001595772"/>
    </source>
</evidence>
<accession>A0ABV8H0Z7</accession>
<organism evidence="2 3">
    <name type="scientific">Oceanobacillus longus</name>
    <dbReference type="NCBI Taxonomy" id="930120"/>
    <lineage>
        <taxon>Bacteria</taxon>
        <taxon>Bacillati</taxon>
        <taxon>Bacillota</taxon>
        <taxon>Bacilli</taxon>
        <taxon>Bacillales</taxon>
        <taxon>Bacillaceae</taxon>
        <taxon>Oceanobacillus</taxon>
    </lineage>
</organism>
<feature type="domain" description="VOC" evidence="1">
    <location>
        <begin position="12"/>
        <end position="131"/>
    </location>
</feature>
<dbReference type="Proteomes" id="UP001595772">
    <property type="component" value="Unassembled WGS sequence"/>
</dbReference>
<dbReference type="EMBL" id="JBHSAO010000010">
    <property type="protein sequence ID" value="MFC4024861.1"/>
    <property type="molecule type" value="Genomic_DNA"/>
</dbReference>
<protein>
    <submittedName>
        <fullName evidence="2">VOC family protein</fullName>
    </submittedName>
</protein>
<dbReference type="InterPro" id="IPR029068">
    <property type="entry name" value="Glyas_Bleomycin-R_OHBP_Dase"/>
</dbReference>
<gene>
    <name evidence="2" type="ORF">ACFOUV_13745</name>
</gene>
<evidence type="ECO:0000313" key="2">
    <source>
        <dbReference type="EMBL" id="MFC4024861.1"/>
    </source>
</evidence>
<dbReference type="PANTHER" id="PTHR43279:SF1">
    <property type="entry name" value="CATECHOL-2,3-DIOXYGENASE"/>
    <property type="match status" value="1"/>
</dbReference>
<dbReference type="Gene3D" id="3.10.180.10">
    <property type="entry name" value="2,3-Dihydroxybiphenyl 1,2-Dioxygenase, domain 1"/>
    <property type="match status" value="2"/>
</dbReference>
<dbReference type="InterPro" id="IPR004360">
    <property type="entry name" value="Glyas_Fos-R_dOase_dom"/>
</dbReference>
<evidence type="ECO:0000259" key="1">
    <source>
        <dbReference type="PROSITE" id="PS51819"/>
    </source>
</evidence>